<organism evidence="1 2">
    <name type="scientific">Hibiscus sabdariffa</name>
    <name type="common">roselle</name>
    <dbReference type="NCBI Taxonomy" id="183260"/>
    <lineage>
        <taxon>Eukaryota</taxon>
        <taxon>Viridiplantae</taxon>
        <taxon>Streptophyta</taxon>
        <taxon>Embryophyta</taxon>
        <taxon>Tracheophyta</taxon>
        <taxon>Spermatophyta</taxon>
        <taxon>Magnoliopsida</taxon>
        <taxon>eudicotyledons</taxon>
        <taxon>Gunneridae</taxon>
        <taxon>Pentapetalae</taxon>
        <taxon>rosids</taxon>
        <taxon>malvids</taxon>
        <taxon>Malvales</taxon>
        <taxon>Malvaceae</taxon>
        <taxon>Malvoideae</taxon>
        <taxon>Hibiscus</taxon>
    </lineage>
</organism>
<dbReference type="Proteomes" id="UP001472677">
    <property type="component" value="Unassembled WGS sequence"/>
</dbReference>
<proteinExistence type="predicted"/>
<accession>A0ABR2AEB8</accession>
<evidence type="ECO:0000313" key="2">
    <source>
        <dbReference type="Proteomes" id="UP001472677"/>
    </source>
</evidence>
<comment type="caution">
    <text evidence="1">The sequence shown here is derived from an EMBL/GenBank/DDBJ whole genome shotgun (WGS) entry which is preliminary data.</text>
</comment>
<reference evidence="1 2" key="1">
    <citation type="journal article" date="2024" name="G3 (Bethesda)">
        <title>Genome assembly of Hibiscus sabdariffa L. provides insights into metabolisms of medicinal natural products.</title>
        <authorList>
            <person name="Kim T."/>
        </authorList>
    </citation>
    <scope>NUCLEOTIDE SEQUENCE [LARGE SCALE GENOMIC DNA]</scope>
    <source>
        <strain evidence="1">TK-2024</strain>
        <tissue evidence="1">Old leaves</tissue>
    </source>
</reference>
<gene>
    <name evidence="1" type="ORF">V6N12_057934</name>
</gene>
<name>A0ABR2AEB8_9ROSI</name>
<dbReference type="EMBL" id="JBBPBM010000784">
    <property type="protein sequence ID" value="KAK8491505.1"/>
    <property type="molecule type" value="Genomic_DNA"/>
</dbReference>
<keyword evidence="2" id="KW-1185">Reference proteome</keyword>
<protein>
    <submittedName>
        <fullName evidence="1">Uncharacterized protein</fullName>
    </submittedName>
</protein>
<sequence>MLSGGGASPTAIGRFEYGTGVAVRTTAIMSRSDIQERRSKRVLLTSSIGGGILHQERPLQYLKVMLYIYIVFSNIRGPANGAIALGNLTFLDFYERTIRMESPKLAGGDIFYPYFRKLLSKCLLADITFKPMPSIAYRLL</sequence>
<evidence type="ECO:0000313" key="1">
    <source>
        <dbReference type="EMBL" id="KAK8491505.1"/>
    </source>
</evidence>